<dbReference type="GeneID" id="77924974"/>
<dbReference type="KEGG" id="vg:77924974"/>
<accession>A0A4Y6ELD1</accession>
<reference evidence="1 2" key="1">
    <citation type="submission" date="2019-05" db="EMBL/GenBank/DDBJ databases">
        <authorList>
            <person name="Randall S.G."/>
            <person name="Ball S.L."/>
            <person name="Breitenberger C.A."/>
            <person name="Daniels C.J."/>
            <person name="Garlena R.A."/>
            <person name="Russell D.A."/>
            <person name="Pope W.H."/>
            <person name="Jacobs-Sera D."/>
            <person name="Hatfull G.F."/>
        </authorList>
    </citation>
    <scope>NUCLEOTIDE SEQUENCE [LARGE SCALE GENOMIC DNA]</scope>
</reference>
<dbReference type="RefSeq" id="YP_010649422.1">
    <property type="nucleotide sequence ID" value="NC_070768.1"/>
</dbReference>
<dbReference type="EMBL" id="MK977703">
    <property type="protein sequence ID" value="QDF19526.1"/>
    <property type="molecule type" value="Genomic_DNA"/>
</dbReference>
<evidence type="ECO:0000313" key="1">
    <source>
        <dbReference type="EMBL" id="QDF19526.1"/>
    </source>
</evidence>
<gene>
    <name evidence="1" type="primary">16</name>
    <name evidence="1" type="ORF">SEA_KUMOTTA_16</name>
</gene>
<organism evidence="1 2">
    <name type="scientific">Arthrobacter phage Kumotta</name>
    <dbReference type="NCBI Taxonomy" id="2588498"/>
    <lineage>
        <taxon>Viruses</taxon>
        <taxon>Duplodnaviria</taxon>
        <taxon>Heunggongvirae</taxon>
        <taxon>Uroviricota</taxon>
        <taxon>Caudoviricetes</taxon>
        <taxon>Kumottavirus</taxon>
        <taxon>Kumottavirus kumotta</taxon>
    </lineage>
</organism>
<name>A0A4Y6ELD1_9CAUD</name>
<sequence length="282" mass="31642">MAQKQFKTWDQYKAEAAHEPFELPVSETETIVIEAPTGASLIQWARAYRAGDLEAMLLTLCGEHWKRIEELLAGAGHEAMQNLVTDMMIFFDLAEDVVLVGPGGGKVTEKDPRKIRIMLKQGYRPEGGSFFPYLVATVGRYGAEIEYDLHHELGLDLLDFFRGRYSWRKLATLIRQLPSSSRTTEAMANDDELAEAYVDKPTRDIGPRLSEYTAEVARLDAVVDRLGELIGVIHQLASGKSLRMKPARRPETAFSRAAKRRTDNKMLSLMAEVEEAQKRAAG</sequence>
<evidence type="ECO:0000313" key="2">
    <source>
        <dbReference type="Proteomes" id="UP000316421"/>
    </source>
</evidence>
<protein>
    <submittedName>
        <fullName evidence="1">Tail assembly chaperone</fullName>
    </submittedName>
</protein>
<keyword evidence="2" id="KW-1185">Reference proteome</keyword>
<proteinExistence type="predicted"/>
<dbReference type="Proteomes" id="UP000316421">
    <property type="component" value="Segment"/>
</dbReference>